<dbReference type="InterPro" id="IPR036412">
    <property type="entry name" value="HAD-like_sf"/>
</dbReference>
<dbReference type="Gene3D" id="3.30.70.1020">
    <property type="entry name" value="Trehalose-6-phosphate phosphatase related protein, domain 2"/>
    <property type="match status" value="1"/>
</dbReference>
<evidence type="ECO:0000313" key="13">
    <source>
        <dbReference type="Proteomes" id="UP001231189"/>
    </source>
</evidence>
<dbReference type="InterPro" id="IPR003337">
    <property type="entry name" value="Trehalose_PPase"/>
</dbReference>
<dbReference type="InterPro" id="IPR044651">
    <property type="entry name" value="OTSB-like"/>
</dbReference>
<dbReference type="InterPro" id="IPR027356">
    <property type="entry name" value="NPH3_dom"/>
</dbReference>
<evidence type="ECO:0000256" key="6">
    <source>
        <dbReference type="ARBA" id="ARBA00023016"/>
    </source>
</evidence>
<evidence type="ECO:0000313" key="12">
    <source>
        <dbReference type="EMBL" id="KAK1629923.1"/>
    </source>
</evidence>
<dbReference type="EC" id="3.1.3.12" evidence="9"/>
<proteinExistence type="inferred from homology"/>
<dbReference type="NCBIfam" id="TIGR00685">
    <property type="entry name" value="T6PP"/>
    <property type="match status" value="1"/>
</dbReference>
<protein>
    <recommendedName>
        <fullName evidence="9">Trehalose 6-phosphate phosphatase</fullName>
        <ecNumber evidence="9">3.1.3.12</ecNumber>
    </recommendedName>
</protein>
<keyword evidence="13" id="KW-1185">Reference proteome</keyword>
<dbReference type="GO" id="GO:0004805">
    <property type="term" value="F:trehalose-phosphatase activity"/>
    <property type="evidence" value="ECO:0007669"/>
    <property type="project" value="UniProtKB-EC"/>
</dbReference>
<dbReference type="NCBIfam" id="TIGR01484">
    <property type="entry name" value="HAD-SF-IIB"/>
    <property type="match status" value="1"/>
</dbReference>
<comment type="catalytic activity">
    <reaction evidence="1 9">
        <text>alpha,alpha-trehalose 6-phosphate + H2O = alpha,alpha-trehalose + phosphate</text>
        <dbReference type="Rhea" id="RHEA:23420"/>
        <dbReference type="ChEBI" id="CHEBI:15377"/>
        <dbReference type="ChEBI" id="CHEBI:16551"/>
        <dbReference type="ChEBI" id="CHEBI:43474"/>
        <dbReference type="ChEBI" id="CHEBI:58429"/>
        <dbReference type="EC" id="3.1.3.12"/>
    </reaction>
</comment>
<keyword evidence="5 9" id="KW-0378">Hydrolase</keyword>
<comment type="pathway">
    <text evidence="3 9">Glycan biosynthesis; trehalose biosynthesis.</text>
</comment>
<dbReference type="Pfam" id="PF03000">
    <property type="entry name" value="NPH3"/>
    <property type="match status" value="1"/>
</dbReference>
<dbReference type="AlphaFoldDB" id="A0AAD8RQB4"/>
<sequence length="368" mass="41521">MYLKAHPSLDEIERENLCSVMDSLKLSYTAYTAHLPVPEQAPPAPGRAQLALLGLAETPLRQVDEPKTERRKSDEEAAEHATCEAPTVEHSAWEALPSAIACFGQIIARAQAKRILLFLDYDGTLARIVKDPLEAFITPEMRQTVGAAAEMFSTSIVTGRDVPKAIDFVKLDNLNYAGSHGLDIKICGEENHYQPFPYLEPLVSKATACLEQALQGIDGIFVENNKFCVSVHFRNVDEKDWDLVETTVRTVLRDFPDLRLDSGKMVWEFRSKEVFTKGDAVEYLFKYLLELLQTDRSRVLAIHIGDDKTDEDAFKMLREKDYGFGILVTKEPKPSQALYSLEDPSEVMVFLQKLVAWREEEDGIVELH</sequence>
<accession>A0AAD8RQB4</accession>
<evidence type="ECO:0000259" key="11">
    <source>
        <dbReference type="PROSITE" id="PS51649"/>
    </source>
</evidence>
<comment type="cofactor">
    <cofactor evidence="2 9">
        <name>a divalent metal cation</name>
        <dbReference type="ChEBI" id="CHEBI:60240"/>
    </cofactor>
</comment>
<evidence type="ECO:0000256" key="7">
    <source>
        <dbReference type="ARBA" id="ARBA00025274"/>
    </source>
</evidence>
<feature type="compositionally biased region" description="Basic and acidic residues" evidence="10">
    <location>
        <begin position="62"/>
        <end position="81"/>
    </location>
</feature>
<dbReference type="SUPFAM" id="SSF56784">
    <property type="entry name" value="HAD-like"/>
    <property type="match status" value="1"/>
</dbReference>
<evidence type="ECO:0000256" key="1">
    <source>
        <dbReference type="ARBA" id="ARBA00000500"/>
    </source>
</evidence>
<evidence type="ECO:0000256" key="2">
    <source>
        <dbReference type="ARBA" id="ARBA00001968"/>
    </source>
</evidence>
<evidence type="ECO:0000256" key="3">
    <source>
        <dbReference type="ARBA" id="ARBA00005199"/>
    </source>
</evidence>
<comment type="similarity">
    <text evidence="4 9">Belongs to the trehalose phosphatase family.</text>
</comment>
<dbReference type="InterPro" id="IPR023214">
    <property type="entry name" value="HAD_sf"/>
</dbReference>
<dbReference type="FunFam" id="3.30.70.1020:FF:000004">
    <property type="entry name" value="Trehalose 6-phosphate phosphatase"/>
    <property type="match status" value="1"/>
</dbReference>
<gene>
    <name evidence="12" type="ORF">QYE76_004238</name>
</gene>
<dbReference type="Proteomes" id="UP001231189">
    <property type="component" value="Unassembled WGS sequence"/>
</dbReference>
<evidence type="ECO:0000256" key="5">
    <source>
        <dbReference type="ARBA" id="ARBA00022801"/>
    </source>
</evidence>
<dbReference type="EMBL" id="JAUUTY010000005">
    <property type="protein sequence ID" value="KAK1629923.1"/>
    <property type="molecule type" value="Genomic_DNA"/>
</dbReference>
<organism evidence="12 13">
    <name type="scientific">Lolium multiflorum</name>
    <name type="common">Italian ryegrass</name>
    <name type="synonym">Lolium perenne subsp. multiflorum</name>
    <dbReference type="NCBI Taxonomy" id="4521"/>
    <lineage>
        <taxon>Eukaryota</taxon>
        <taxon>Viridiplantae</taxon>
        <taxon>Streptophyta</taxon>
        <taxon>Embryophyta</taxon>
        <taxon>Tracheophyta</taxon>
        <taxon>Spermatophyta</taxon>
        <taxon>Magnoliopsida</taxon>
        <taxon>Liliopsida</taxon>
        <taxon>Poales</taxon>
        <taxon>Poaceae</taxon>
        <taxon>BOP clade</taxon>
        <taxon>Pooideae</taxon>
        <taxon>Poodae</taxon>
        <taxon>Poeae</taxon>
        <taxon>Poeae Chloroplast Group 2 (Poeae type)</taxon>
        <taxon>Loliodinae</taxon>
        <taxon>Loliinae</taxon>
        <taxon>Lolium</taxon>
    </lineage>
</organism>
<reference evidence="12" key="1">
    <citation type="submission" date="2023-07" db="EMBL/GenBank/DDBJ databases">
        <title>A chromosome-level genome assembly of Lolium multiflorum.</title>
        <authorList>
            <person name="Chen Y."/>
            <person name="Copetti D."/>
            <person name="Kolliker R."/>
            <person name="Studer B."/>
        </authorList>
    </citation>
    <scope>NUCLEOTIDE SEQUENCE</scope>
    <source>
        <strain evidence="12">02402/16</strain>
        <tissue evidence="12">Leaf</tissue>
    </source>
</reference>
<comment type="caution">
    <text evidence="12">The sequence shown here is derived from an EMBL/GenBank/DDBJ whole genome shotgun (WGS) entry which is preliminary data.</text>
</comment>
<feature type="region of interest" description="Disordered" evidence="10">
    <location>
        <begin position="61"/>
        <end position="81"/>
    </location>
</feature>
<dbReference type="Pfam" id="PF02358">
    <property type="entry name" value="Trehalose_PPase"/>
    <property type="match status" value="1"/>
</dbReference>
<comment type="similarity">
    <text evidence="8">Belongs to the NPH3 family.</text>
</comment>
<evidence type="ECO:0000256" key="4">
    <source>
        <dbReference type="ARBA" id="ARBA00008770"/>
    </source>
</evidence>
<comment type="function">
    <text evidence="7">Removes the phosphate from trehalose 6-phosphate to produce free trehalose. Trehalose accumulation in plant may improve abiotic stress tolerance.</text>
</comment>
<dbReference type="PANTHER" id="PTHR43768">
    <property type="entry name" value="TREHALOSE 6-PHOSPHATE PHOSPHATASE"/>
    <property type="match status" value="1"/>
</dbReference>
<dbReference type="GO" id="GO:0005992">
    <property type="term" value="P:trehalose biosynthetic process"/>
    <property type="evidence" value="ECO:0007669"/>
    <property type="project" value="InterPro"/>
</dbReference>
<name>A0AAD8RQB4_LOLMU</name>
<dbReference type="PROSITE" id="PS51649">
    <property type="entry name" value="NPH3"/>
    <property type="match status" value="1"/>
</dbReference>
<feature type="domain" description="NPH3" evidence="11">
    <location>
        <begin position="1"/>
        <end position="55"/>
    </location>
</feature>
<dbReference type="PANTHER" id="PTHR43768:SF35">
    <property type="entry name" value="TREHALOSE-PHOSPHATE PHOSPHATASE 5-RELATED"/>
    <property type="match status" value="1"/>
</dbReference>
<dbReference type="InterPro" id="IPR006379">
    <property type="entry name" value="HAD-SF_hydro_IIB"/>
</dbReference>
<dbReference type="Gene3D" id="3.40.50.1000">
    <property type="entry name" value="HAD superfamily/HAD-like"/>
    <property type="match status" value="1"/>
</dbReference>
<evidence type="ECO:0000256" key="10">
    <source>
        <dbReference type="SAM" id="MobiDB-lite"/>
    </source>
</evidence>
<evidence type="ECO:0000256" key="9">
    <source>
        <dbReference type="RuleBase" id="RU361117"/>
    </source>
</evidence>
<evidence type="ECO:0000256" key="8">
    <source>
        <dbReference type="PROSITE-ProRule" id="PRU00982"/>
    </source>
</evidence>
<keyword evidence="6" id="KW-0346">Stress response</keyword>